<dbReference type="EMBL" id="BMAW01019364">
    <property type="protein sequence ID" value="GFT63004.1"/>
    <property type="molecule type" value="Genomic_DNA"/>
</dbReference>
<reference evidence="2" key="1">
    <citation type="submission" date="2020-08" db="EMBL/GenBank/DDBJ databases">
        <title>Multicomponent nature underlies the extraordinary mechanical properties of spider dragline silk.</title>
        <authorList>
            <person name="Kono N."/>
            <person name="Nakamura H."/>
            <person name="Mori M."/>
            <person name="Yoshida Y."/>
            <person name="Ohtoshi R."/>
            <person name="Malay A.D."/>
            <person name="Moran D.A.P."/>
            <person name="Tomita M."/>
            <person name="Numata K."/>
            <person name="Arakawa K."/>
        </authorList>
    </citation>
    <scope>NUCLEOTIDE SEQUENCE</scope>
</reference>
<sequence length="87" mass="9791">MPIKIPRSFEIYVDWQMWRRSPKERFTSTRGQLFHGCPASGRGKKKPDAEQEASDVSGSPGLGTLPEHKEWNRPTSRSGTHIPFGPA</sequence>
<proteinExistence type="predicted"/>
<evidence type="ECO:0000313" key="2">
    <source>
        <dbReference type="EMBL" id="GFT63004.1"/>
    </source>
</evidence>
<evidence type="ECO:0000256" key="1">
    <source>
        <dbReference type="SAM" id="MobiDB-lite"/>
    </source>
</evidence>
<evidence type="ECO:0000313" key="3">
    <source>
        <dbReference type="Proteomes" id="UP000887013"/>
    </source>
</evidence>
<dbReference type="AlphaFoldDB" id="A0A8X6TZK7"/>
<comment type="caution">
    <text evidence="2">The sequence shown here is derived from an EMBL/GenBank/DDBJ whole genome shotgun (WGS) entry which is preliminary data.</text>
</comment>
<gene>
    <name evidence="2" type="ORF">NPIL_685041</name>
</gene>
<organism evidence="2 3">
    <name type="scientific">Nephila pilipes</name>
    <name type="common">Giant wood spider</name>
    <name type="synonym">Nephila maculata</name>
    <dbReference type="NCBI Taxonomy" id="299642"/>
    <lineage>
        <taxon>Eukaryota</taxon>
        <taxon>Metazoa</taxon>
        <taxon>Ecdysozoa</taxon>
        <taxon>Arthropoda</taxon>
        <taxon>Chelicerata</taxon>
        <taxon>Arachnida</taxon>
        <taxon>Araneae</taxon>
        <taxon>Araneomorphae</taxon>
        <taxon>Entelegynae</taxon>
        <taxon>Araneoidea</taxon>
        <taxon>Nephilidae</taxon>
        <taxon>Nephila</taxon>
    </lineage>
</organism>
<keyword evidence="3" id="KW-1185">Reference proteome</keyword>
<name>A0A8X6TZK7_NEPPI</name>
<feature type="region of interest" description="Disordered" evidence="1">
    <location>
        <begin position="24"/>
        <end position="87"/>
    </location>
</feature>
<dbReference type="Proteomes" id="UP000887013">
    <property type="component" value="Unassembled WGS sequence"/>
</dbReference>
<accession>A0A8X6TZK7</accession>
<protein>
    <submittedName>
        <fullName evidence="2">Uncharacterized protein</fullName>
    </submittedName>
</protein>